<keyword evidence="3" id="KW-0067">ATP-binding</keyword>
<dbReference type="InterPro" id="IPR001404">
    <property type="entry name" value="Hsp90_fam"/>
</dbReference>
<reference evidence="5" key="1">
    <citation type="submission" date="2021-02" db="EMBL/GenBank/DDBJ databases">
        <authorList>
            <person name="Nowell W R."/>
        </authorList>
    </citation>
    <scope>NUCLEOTIDE SEQUENCE</scope>
</reference>
<dbReference type="AlphaFoldDB" id="A0A821KGN2"/>
<dbReference type="GO" id="GO:0016887">
    <property type="term" value="F:ATP hydrolysis activity"/>
    <property type="evidence" value="ECO:0007669"/>
    <property type="project" value="InterPro"/>
</dbReference>
<dbReference type="Proteomes" id="UP000663866">
    <property type="component" value="Unassembled WGS sequence"/>
</dbReference>
<gene>
    <name evidence="5" type="ORF">OVN521_LOCUS49542</name>
</gene>
<dbReference type="GO" id="GO:0005524">
    <property type="term" value="F:ATP binding"/>
    <property type="evidence" value="ECO:0007669"/>
    <property type="project" value="UniProtKB-KW"/>
</dbReference>
<dbReference type="InterPro" id="IPR020575">
    <property type="entry name" value="Hsp90_N"/>
</dbReference>
<dbReference type="PANTHER" id="PTHR11528">
    <property type="entry name" value="HEAT SHOCK PROTEIN 90 FAMILY MEMBER"/>
    <property type="match status" value="1"/>
</dbReference>
<feature type="non-terminal residue" evidence="5">
    <location>
        <position position="58"/>
    </location>
</feature>
<name>A0A821KGN2_9BILA</name>
<keyword evidence="4" id="KW-0143">Chaperone</keyword>
<proteinExistence type="inferred from homology"/>
<dbReference type="SUPFAM" id="SSF55874">
    <property type="entry name" value="ATPase domain of HSP90 chaperone/DNA topoisomerase II/histidine kinase"/>
    <property type="match status" value="1"/>
</dbReference>
<feature type="non-terminal residue" evidence="5">
    <location>
        <position position="1"/>
    </location>
</feature>
<dbReference type="Gene3D" id="3.30.565.10">
    <property type="entry name" value="Histidine kinase-like ATPase, C-terminal domain"/>
    <property type="match status" value="1"/>
</dbReference>
<keyword evidence="6" id="KW-1185">Reference proteome</keyword>
<organism evidence="5 6">
    <name type="scientific">Rotaria magnacalcarata</name>
    <dbReference type="NCBI Taxonomy" id="392030"/>
    <lineage>
        <taxon>Eukaryota</taxon>
        <taxon>Metazoa</taxon>
        <taxon>Spiralia</taxon>
        <taxon>Gnathifera</taxon>
        <taxon>Rotifera</taxon>
        <taxon>Eurotatoria</taxon>
        <taxon>Bdelloidea</taxon>
        <taxon>Philodinida</taxon>
        <taxon>Philodinidae</taxon>
        <taxon>Rotaria</taxon>
    </lineage>
</organism>
<evidence type="ECO:0000313" key="6">
    <source>
        <dbReference type="Proteomes" id="UP000663866"/>
    </source>
</evidence>
<evidence type="ECO:0000256" key="2">
    <source>
        <dbReference type="ARBA" id="ARBA00022741"/>
    </source>
</evidence>
<comment type="caution">
    <text evidence="5">The sequence shown here is derived from an EMBL/GenBank/DDBJ whole genome shotgun (WGS) entry which is preliminary data.</text>
</comment>
<dbReference type="InterPro" id="IPR036890">
    <property type="entry name" value="HATPase_C_sf"/>
</dbReference>
<sequence length="58" mass="6288">MQLASGDQSIADDKREIYITVDDINNTLTIKDTGIGMTKSEAIDNLGTIARSGSRLFL</sequence>
<dbReference type="EMBL" id="CAJOBG010109068">
    <property type="protein sequence ID" value="CAF4733799.1"/>
    <property type="molecule type" value="Genomic_DNA"/>
</dbReference>
<evidence type="ECO:0000256" key="1">
    <source>
        <dbReference type="ARBA" id="ARBA00008239"/>
    </source>
</evidence>
<dbReference type="PRINTS" id="PR00775">
    <property type="entry name" value="HEATSHOCK90"/>
</dbReference>
<protein>
    <recommendedName>
        <fullName evidence="7">Heat shock protein 90</fullName>
    </recommendedName>
</protein>
<evidence type="ECO:0000256" key="3">
    <source>
        <dbReference type="ARBA" id="ARBA00022840"/>
    </source>
</evidence>
<dbReference type="GO" id="GO:0140662">
    <property type="term" value="F:ATP-dependent protein folding chaperone"/>
    <property type="evidence" value="ECO:0007669"/>
    <property type="project" value="InterPro"/>
</dbReference>
<accession>A0A821KGN2</accession>
<comment type="similarity">
    <text evidence="1">Belongs to the heat shock protein 90 family.</text>
</comment>
<keyword evidence="2" id="KW-0547">Nucleotide-binding</keyword>
<evidence type="ECO:0008006" key="7">
    <source>
        <dbReference type="Google" id="ProtNLM"/>
    </source>
</evidence>
<evidence type="ECO:0000256" key="4">
    <source>
        <dbReference type="ARBA" id="ARBA00023186"/>
    </source>
</evidence>
<dbReference type="GO" id="GO:0051082">
    <property type="term" value="F:unfolded protein binding"/>
    <property type="evidence" value="ECO:0007669"/>
    <property type="project" value="InterPro"/>
</dbReference>
<evidence type="ECO:0000313" key="5">
    <source>
        <dbReference type="EMBL" id="CAF4733799.1"/>
    </source>
</evidence>